<dbReference type="Proteomes" id="UP000887560">
    <property type="component" value="Unplaced"/>
</dbReference>
<dbReference type="InterPro" id="IPR003656">
    <property type="entry name" value="Znf_BED"/>
</dbReference>
<dbReference type="PROSITE" id="PS50808">
    <property type="entry name" value="ZF_BED"/>
    <property type="match status" value="1"/>
</dbReference>
<evidence type="ECO:0000256" key="2">
    <source>
        <dbReference type="ARBA" id="ARBA00022723"/>
    </source>
</evidence>
<organism evidence="10 11">
    <name type="scientific">Meloidogyne floridensis</name>
    <dbReference type="NCBI Taxonomy" id="298350"/>
    <lineage>
        <taxon>Eukaryota</taxon>
        <taxon>Metazoa</taxon>
        <taxon>Ecdysozoa</taxon>
        <taxon>Nematoda</taxon>
        <taxon>Chromadorea</taxon>
        <taxon>Rhabditida</taxon>
        <taxon>Tylenchina</taxon>
        <taxon>Tylenchomorpha</taxon>
        <taxon>Tylenchoidea</taxon>
        <taxon>Meloidogynidae</taxon>
        <taxon>Meloidogyninae</taxon>
        <taxon>Meloidogyne</taxon>
    </lineage>
</organism>
<evidence type="ECO:0000256" key="8">
    <source>
        <dbReference type="PROSITE-ProRule" id="PRU00027"/>
    </source>
</evidence>
<protein>
    <submittedName>
        <fullName evidence="11">BED-type domain-containing protein</fullName>
    </submittedName>
</protein>
<dbReference type="PANTHER" id="PTHR46481">
    <property type="entry name" value="ZINC FINGER BED DOMAIN-CONTAINING PROTEIN 4"/>
    <property type="match status" value="1"/>
</dbReference>
<evidence type="ECO:0000256" key="5">
    <source>
        <dbReference type="ARBA" id="ARBA00023015"/>
    </source>
</evidence>
<keyword evidence="5" id="KW-0805">Transcription regulation</keyword>
<accession>A0A915NB84</accession>
<keyword evidence="10" id="KW-1185">Reference proteome</keyword>
<dbReference type="WBParaSite" id="scf7180000416452.g392">
    <property type="protein sequence ID" value="scf7180000416452.g392"/>
    <property type="gene ID" value="scf7180000416452.g392"/>
</dbReference>
<dbReference type="GO" id="GO:0005634">
    <property type="term" value="C:nucleus"/>
    <property type="evidence" value="ECO:0007669"/>
    <property type="project" value="UniProtKB-SubCell"/>
</dbReference>
<reference evidence="11" key="1">
    <citation type="submission" date="2022-11" db="UniProtKB">
        <authorList>
            <consortium name="WormBaseParasite"/>
        </authorList>
    </citation>
    <scope>IDENTIFICATION</scope>
</reference>
<evidence type="ECO:0000256" key="6">
    <source>
        <dbReference type="ARBA" id="ARBA00023163"/>
    </source>
</evidence>
<proteinExistence type="predicted"/>
<dbReference type="SMART" id="SM00614">
    <property type="entry name" value="ZnF_BED"/>
    <property type="match status" value="1"/>
</dbReference>
<dbReference type="PANTHER" id="PTHR46481:SF10">
    <property type="entry name" value="ZINC FINGER BED DOMAIN-CONTAINING PROTEIN 39"/>
    <property type="match status" value="1"/>
</dbReference>
<evidence type="ECO:0000256" key="1">
    <source>
        <dbReference type="ARBA" id="ARBA00004123"/>
    </source>
</evidence>
<sequence>MPSESIIWHIGLYKRVNKDEVECLECNKLIKCQQSSTTNLISHLKFKHKNSDFQTKFEALTKQKEGEKGSIEKHIITGSGGISSFDKKVIHWIACTQASFSDINNPTTHSLFMGNNPLQKLNDESFYRKNILPKVFDMVKLKVKNELNYCPKIAFTSDIWSDTSNSFISLTAHGIGKNFTRKSFILSVSEFPGSHTGEKIIEKIRELLKVWNFEEETISYFVHDEGSNFRKAFSDPLLNFENFLDTNCSAHMENIVVRGALDKNESVKNLLAKCRHIVGHYKHSPLASNILKKIQMDLNIPTRTLLQDMPCRWNASYNMIKRIAEQQEALAQYAIQNKKFDFTFDANESILLHELTKLLEPLEELTKLFCCQTSSISVKFPYAKLVIQKLSLLQFENSDVNKIRDQII</sequence>
<keyword evidence="2" id="KW-0479">Metal-binding</keyword>
<dbReference type="AlphaFoldDB" id="A0A915NB84"/>
<dbReference type="GO" id="GO:0003677">
    <property type="term" value="F:DNA binding"/>
    <property type="evidence" value="ECO:0007669"/>
    <property type="project" value="InterPro"/>
</dbReference>
<evidence type="ECO:0000313" key="11">
    <source>
        <dbReference type="WBParaSite" id="scf7180000416452.g392"/>
    </source>
</evidence>
<dbReference type="InterPro" id="IPR012337">
    <property type="entry name" value="RNaseH-like_sf"/>
</dbReference>
<dbReference type="InterPro" id="IPR052035">
    <property type="entry name" value="ZnF_BED_domain_contain"/>
</dbReference>
<evidence type="ECO:0000256" key="7">
    <source>
        <dbReference type="ARBA" id="ARBA00023242"/>
    </source>
</evidence>
<name>A0A915NB84_9BILA</name>
<keyword evidence="6" id="KW-0804">Transcription</keyword>
<evidence type="ECO:0000256" key="3">
    <source>
        <dbReference type="ARBA" id="ARBA00022771"/>
    </source>
</evidence>
<keyword evidence="7" id="KW-0539">Nucleus</keyword>
<keyword evidence="3 8" id="KW-0863">Zinc-finger</keyword>
<dbReference type="SUPFAM" id="SSF53098">
    <property type="entry name" value="Ribonuclease H-like"/>
    <property type="match status" value="1"/>
</dbReference>
<keyword evidence="4" id="KW-0862">Zinc</keyword>
<feature type="domain" description="BED-type" evidence="9">
    <location>
        <begin position="2"/>
        <end position="55"/>
    </location>
</feature>
<dbReference type="GO" id="GO:0008270">
    <property type="term" value="F:zinc ion binding"/>
    <property type="evidence" value="ECO:0007669"/>
    <property type="project" value="UniProtKB-KW"/>
</dbReference>
<evidence type="ECO:0000313" key="10">
    <source>
        <dbReference type="Proteomes" id="UP000887560"/>
    </source>
</evidence>
<comment type="subcellular location">
    <subcellularLocation>
        <location evidence="1">Nucleus</location>
    </subcellularLocation>
</comment>
<evidence type="ECO:0000259" key="9">
    <source>
        <dbReference type="PROSITE" id="PS50808"/>
    </source>
</evidence>
<evidence type="ECO:0000256" key="4">
    <source>
        <dbReference type="ARBA" id="ARBA00022833"/>
    </source>
</evidence>